<dbReference type="InterPro" id="IPR036291">
    <property type="entry name" value="NAD(P)-bd_dom_sf"/>
</dbReference>
<dbReference type="Gene3D" id="3.40.50.720">
    <property type="entry name" value="NAD(P)-binding Rossmann-like Domain"/>
    <property type="match status" value="1"/>
</dbReference>
<dbReference type="EC" id="1.3.1.28" evidence="3"/>
<feature type="domain" description="Ketoreductase" evidence="5">
    <location>
        <begin position="4"/>
        <end position="185"/>
    </location>
</feature>
<evidence type="ECO:0000313" key="6">
    <source>
        <dbReference type="EMBL" id="GAA1008442.1"/>
    </source>
</evidence>
<comment type="caution">
    <text evidence="6">The sequence shown here is derived from an EMBL/GenBank/DDBJ whole genome shotgun (WGS) entry which is preliminary data.</text>
</comment>
<dbReference type="Proteomes" id="UP001501072">
    <property type="component" value="Unassembled WGS sequence"/>
</dbReference>
<reference evidence="6 7" key="1">
    <citation type="journal article" date="2019" name="Int. J. Syst. Evol. Microbiol.">
        <title>The Global Catalogue of Microorganisms (GCM) 10K type strain sequencing project: providing services to taxonomists for standard genome sequencing and annotation.</title>
        <authorList>
            <consortium name="The Broad Institute Genomics Platform"/>
            <consortium name="The Broad Institute Genome Sequencing Center for Infectious Disease"/>
            <person name="Wu L."/>
            <person name="Ma J."/>
        </authorList>
    </citation>
    <scope>NUCLEOTIDE SEQUENCE [LARGE SCALE GENOMIC DNA]</scope>
    <source>
        <strain evidence="6 7">JCM 11269</strain>
    </source>
</reference>
<proteinExistence type="inferred from homology"/>
<accession>A0ABN1SXE5</accession>
<evidence type="ECO:0000256" key="1">
    <source>
        <dbReference type="ARBA" id="ARBA00006484"/>
    </source>
</evidence>
<dbReference type="NCBIfam" id="TIGR04316">
    <property type="entry name" value="dhbA_paeA"/>
    <property type="match status" value="1"/>
</dbReference>
<keyword evidence="7" id="KW-1185">Reference proteome</keyword>
<dbReference type="EMBL" id="BAAAHU010000017">
    <property type="protein sequence ID" value="GAA1008442.1"/>
    <property type="molecule type" value="Genomic_DNA"/>
</dbReference>
<evidence type="ECO:0000313" key="7">
    <source>
        <dbReference type="Proteomes" id="UP001501072"/>
    </source>
</evidence>
<dbReference type="PANTHER" id="PTHR43669">
    <property type="entry name" value="5-KETO-D-GLUCONATE 5-REDUCTASE"/>
    <property type="match status" value="1"/>
</dbReference>
<gene>
    <name evidence="6" type="ORF">GCM10009564_20900</name>
</gene>
<dbReference type="PRINTS" id="PR00080">
    <property type="entry name" value="SDRFAMILY"/>
</dbReference>
<evidence type="ECO:0000256" key="4">
    <source>
        <dbReference type="RuleBase" id="RU000363"/>
    </source>
</evidence>
<protein>
    <recommendedName>
        <fullName evidence="3">2,3-dihydro-2,3-dihydroxybenzoate dehydrogenase</fullName>
        <ecNumber evidence="3">1.3.1.28</ecNumber>
    </recommendedName>
</protein>
<dbReference type="SUPFAM" id="SSF51735">
    <property type="entry name" value="NAD(P)-binding Rossmann-fold domains"/>
    <property type="match status" value="1"/>
</dbReference>
<dbReference type="SMART" id="SM00822">
    <property type="entry name" value="PKS_KR"/>
    <property type="match status" value="1"/>
</dbReference>
<dbReference type="PANTHER" id="PTHR43669:SF3">
    <property type="entry name" value="ALCOHOL DEHYDROGENASE, PUTATIVE (AFU_ORTHOLOGUE AFUA_3G03445)-RELATED"/>
    <property type="match status" value="1"/>
</dbReference>
<dbReference type="InterPro" id="IPR002347">
    <property type="entry name" value="SDR_fam"/>
</dbReference>
<dbReference type="NCBIfam" id="NF006074">
    <property type="entry name" value="PRK08220.1"/>
    <property type="match status" value="1"/>
</dbReference>
<keyword evidence="2" id="KW-0560">Oxidoreductase</keyword>
<evidence type="ECO:0000256" key="3">
    <source>
        <dbReference type="NCBIfam" id="TIGR04316"/>
    </source>
</evidence>
<dbReference type="RefSeq" id="WP_067398391.1">
    <property type="nucleotide sequence ID" value="NZ_BAAAHU010000017.1"/>
</dbReference>
<dbReference type="PRINTS" id="PR01397">
    <property type="entry name" value="DHBDHDRGNASE"/>
</dbReference>
<comment type="similarity">
    <text evidence="1 4">Belongs to the short-chain dehydrogenases/reductases (SDR) family.</text>
</comment>
<name>A0ABN1SXE5_9ACTN</name>
<dbReference type="InterPro" id="IPR003560">
    <property type="entry name" value="DHB_DH"/>
</dbReference>
<dbReference type="InterPro" id="IPR020904">
    <property type="entry name" value="Sc_DH/Rdtase_CS"/>
</dbReference>
<organism evidence="6 7">
    <name type="scientific">Streptomyces thermogriseus</name>
    <dbReference type="NCBI Taxonomy" id="75292"/>
    <lineage>
        <taxon>Bacteria</taxon>
        <taxon>Bacillati</taxon>
        <taxon>Actinomycetota</taxon>
        <taxon>Actinomycetes</taxon>
        <taxon>Kitasatosporales</taxon>
        <taxon>Streptomycetaceae</taxon>
        <taxon>Streptomyces</taxon>
    </lineage>
</organism>
<evidence type="ECO:0000259" key="5">
    <source>
        <dbReference type="SMART" id="SM00822"/>
    </source>
</evidence>
<dbReference type="PROSITE" id="PS00061">
    <property type="entry name" value="ADH_SHORT"/>
    <property type="match status" value="1"/>
</dbReference>
<evidence type="ECO:0000256" key="2">
    <source>
        <dbReference type="ARBA" id="ARBA00023002"/>
    </source>
</evidence>
<sequence>MENTIALVTGAAGGIGSAVVQTLAERGAVVAAVDRDAELLDQVVGKLTAEGLEVAACPADVTDSDDVERTVEKVERLLGPVEHLVNAAGVLRLGEAVGLSDDDWNATFAVNATGVFRMSRAVVRRMKQRRRGSVVTVASNAAGTPRMEMAAYAASKAAATMFTKSLGLEVARYGIRCNVVAPGSTDTPMLSSLWHDASGPRRTIEGLPEKFKVGIPLGRIAQPADIADAVAFLLSSQASHITLHSLTVDGGASLGT</sequence>
<dbReference type="InterPro" id="IPR057326">
    <property type="entry name" value="KR_dom"/>
</dbReference>
<dbReference type="Pfam" id="PF00106">
    <property type="entry name" value="adh_short"/>
    <property type="match status" value="1"/>
</dbReference>